<dbReference type="RefSeq" id="WP_237380442.1">
    <property type="nucleotide sequence ID" value="NZ_CP071793.1"/>
</dbReference>
<proteinExistence type="predicted"/>
<feature type="transmembrane region" description="Helical" evidence="1">
    <location>
        <begin position="139"/>
        <end position="161"/>
    </location>
</feature>
<name>A0A8A4TN18_SULCO</name>
<dbReference type="KEGG" id="scor:J3U87_33890"/>
<reference evidence="2" key="1">
    <citation type="submission" date="2021-03" db="EMBL/GenBank/DDBJ databases">
        <title>Acanthopleuribacteraceae sp. M133.</title>
        <authorList>
            <person name="Wang G."/>
        </authorList>
    </citation>
    <scope>NUCLEOTIDE SEQUENCE</scope>
    <source>
        <strain evidence="2">M133</strain>
    </source>
</reference>
<evidence type="ECO:0000313" key="3">
    <source>
        <dbReference type="Proteomes" id="UP000663929"/>
    </source>
</evidence>
<feature type="transmembrane region" description="Helical" evidence="1">
    <location>
        <begin position="181"/>
        <end position="203"/>
    </location>
</feature>
<evidence type="ECO:0008006" key="4">
    <source>
        <dbReference type="Google" id="ProtNLM"/>
    </source>
</evidence>
<keyword evidence="3" id="KW-1185">Reference proteome</keyword>
<gene>
    <name evidence="2" type="ORF">J3U87_33890</name>
</gene>
<dbReference type="AlphaFoldDB" id="A0A8A4TN18"/>
<keyword evidence="1" id="KW-0812">Transmembrane</keyword>
<organism evidence="2 3">
    <name type="scientific">Sulfidibacter corallicola</name>
    <dbReference type="NCBI Taxonomy" id="2818388"/>
    <lineage>
        <taxon>Bacteria</taxon>
        <taxon>Pseudomonadati</taxon>
        <taxon>Acidobacteriota</taxon>
        <taxon>Holophagae</taxon>
        <taxon>Acanthopleuribacterales</taxon>
        <taxon>Acanthopleuribacteraceae</taxon>
        <taxon>Sulfidibacter</taxon>
    </lineage>
</organism>
<protein>
    <recommendedName>
        <fullName evidence="4">ABC-2 type transport system permease protein</fullName>
    </recommendedName>
</protein>
<keyword evidence="1" id="KW-1133">Transmembrane helix</keyword>
<feature type="transmembrane region" description="Helical" evidence="1">
    <location>
        <begin position="20"/>
        <end position="39"/>
    </location>
</feature>
<keyword evidence="1" id="KW-0472">Membrane</keyword>
<dbReference type="Proteomes" id="UP000663929">
    <property type="component" value="Chromosome"/>
</dbReference>
<evidence type="ECO:0000256" key="1">
    <source>
        <dbReference type="SAM" id="Phobius"/>
    </source>
</evidence>
<evidence type="ECO:0000313" key="2">
    <source>
        <dbReference type="EMBL" id="QTD50604.1"/>
    </source>
</evidence>
<dbReference type="EMBL" id="CP071793">
    <property type="protein sequence ID" value="QTD50604.1"/>
    <property type="molecule type" value="Genomic_DNA"/>
</dbReference>
<accession>A0A8A4TN18</accession>
<feature type="transmembrane region" description="Helical" evidence="1">
    <location>
        <begin position="215"/>
        <end position="235"/>
    </location>
</feature>
<sequence>MKSFVALLKREYYQYRGPLLFTPLLIAGILFTLAMLSLWTPYRLVEALIDAGPQENFAQLPEFLAGQDAATRRDTMERLLFGVSIPFHIGWFIALLVYLSNSLYRDRRDRSLLFWKSLPISDTRSVAAKVVSASLVGPAIMWSTIVVIHLLLLMLLAIMAWRSGVPVWDTVLLPGNPFSVWLRLGLGYLLQMGWYLPLFGYLLLASAHARKSPQLYVFGPLLVLALLEGMLSRSIEFLRLLQVRAWGGPVPMVLKIPNGMVGFPIELDQTNLDYHVIHWQELQAFLLQPAYWLGLVPGLLMIVVAIRACRYHEDL</sequence>
<feature type="transmembrane region" description="Helical" evidence="1">
    <location>
        <begin position="79"/>
        <end position="100"/>
    </location>
</feature>
<feature type="transmembrane region" description="Helical" evidence="1">
    <location>
        <begin position="290"/>
        <end position="309"/>
    </location>
</feature>